<dbReference type="InterPro" id="IPR005135">
    <property type="entry name" value="Endo/exonuclease/phosphatase"/>
</dbReference>
<feature type="domain" description="Endonuclease/exonuclease/phosphatase" evidence="1">
    <location>
        <begin position="4"/>
        <end position="286"/>
    </location>
</feature>
<gene>
    <name evidence="2" type="ORF">H2509_15550</name>
</gene>
<name>A0A839AFQ0_9HYPH</name>
<dbReference type="Pfam" id="PF03372">
    <property type="entry name" value="Exo_endo_phos"/>
    <property type="match status" value="1"/>
</dbReference>
<keyword evidence="2" id="KW-0269">Exonuclease</keyword>
<keyword evidence="2" id="KW-0255">Endonuclease</keyword>
<keyword evidence="2" id="KW-0378">Hydrolase</keyword>
<organism evidence="2 3">
    <name type="scientific">Stappia albiluteola</name>
    <dbReference type="NCBI Taxonomy" id="2758565"/>
    <lineage>
        <taxon>Bacteria</taxon>
        <taxon>Pseudomonadati</taxon>
        <taxon>Pseudomonadota</taxon>
        <taxon>Alphaproteobacteria</taxon>
        <taxon>Hyphomicrobiales</taxon>
        <taxon>Stappiaceae</taxon>
        <taxon>Stappia</taxon>
    </lineage>
</organism>
<evidence type="ECO:0000259" key="1">
    <source>
        <dbReference type="Pfam" id="PF03372"/>
    </source>
</evidence>
<dbReference type="Proteomes" id="UP000541109">
    <property type="component" value="Unassembled WGS sequence"/>
</dbReference>
<dbReference type="GO" id="GO:0004527">
    <property type="term" value="F:exonuclease activity"/>
    <property type="evidence" value="ECO:0007669"/>
    <property type="project" value="UniProtKB-KW"/>
</dbReference>
<keyword evidence="3" id="KW-1185">Reference proteome</keyword>
<dbReference type="Gene3D" id="3.60.10.10">
    <property type="entry name" value="Endonuclease/exonuclease/phosphatase"/>
    <property type="match status" value="1"/>
</dbReference>
<dbReference type="EMBL" id="JACFXV010000063">
    <property type="protein sequence ID" value="MBA5778543.1"/>
    <property type="molecule type" value="Genomic_DNA"/>
</dbReference>
<reference evidence="2 3" key="1">
    <citation type="submission" date="2020-07" db="EMBL/GenBank/DDBJ databases">
        <title>Stappia sp., F7233, whole genome shotgun sequencing project.</title>
        <authorList>
            <person name="Jiang S."/>
            <person name="Liu Z.W."/>
            <person name="Du Z.J."/>
        </authorList>
    </citation>
    <scope>NUCLEOTIDE SEQUENCE [LARGE SCALE GENOMIC DNA]</scope>
    <source>
        <strain evidence="2 3">F7233</strain>
    </source>
</reference>
<dbReference type="PANTHER" id="PTHR42834:SF1">
    <property type="entry name" value="ENDONUCLEASE_EXONUCLEASE_PHOSPHATASE FAMILY PROTEIN (AFU_ORTHOLOGUE AFUA_3G09210)"/>
    <property type="match status" value="1"/>
</dbReference>
<sequence>MRIATFNLESFGGNRLDIDELAPRIAVLRPQLLALDADVLCLQEVNAQHSPGRDERIFAALDRLLQDTPYETFHRVASHREGSDRPADRHSMVVVSRLPLDPPRSIWMQRVRPPLFLPRHSEPPAGKPQEVTLDRPILQTALRLPENGCLHLFVVHLRAPIAAALPGAKESAESWKSVAGWAEGLFLSALKRTSQALELRLALEEIFEQEAEPLILVAGDFNAGTVEPALRIVAADPEETGNPALRARRMEILDRSIPDADRHSVLHHGRGRMLDHLIASPALAARLREIKVMNAGLRDEADEKGGTQGSFHAPLIAEFDL</sequence>
<dbReference type="InterPro" id="IPR036691">
    <property type="entry name" value="Endo/exonu/phosph_ase_sf"/>
</dbReference>
<dbReference type="SUPFAM" id="SSF56219">
    <property type="entry name" value="DNase I-like"/>
    <property type="match status" value="1"/>
</dbReference>
<accession>A0A839AFQ0</accession>
<dbReference type="RefSeq" id="WP_182166930.1">
    <property type="nucleotide sequence ID" value="NZ_JACFXV010000063.1"/>
</dbReference>
<keyword evidence="2" id="KW-0540">Nuclease</keyword>
<comment type="caution">
    <text evidence="2">The sequence shown here is derived from an EMBL/GenBank/DDBJ whole genome shotgun (WGS) entry which is preliminary data.</text>
</comment>
<proteinExistence type="predicted"/>
<dbReference type="AlphaFoldDB" id="A0A839AFQ0"/>
<dbReference type="GO" id="GO:0004519">
    <property type="term" value="F:endonuclease activity"/>
    <property type="evidence" value="ECO:0007669"/>
    <property type="project" value="UniProtKB-KW"/>
</dbReference>
<evidence type="ECO:0000313" key="2">
    <source>
        <dbReference type="EMBL" id="MBA5778543.1"/>
    </source>
</evidence>
<protein>
    <submittedName>
        <fullName evidence="2">Endonuclease/exonuclease/phosphatase family protein</fullName>
    </submittedName>
</protein>
<evidence type="ECO:0000313" key="3">
    <source>
        <dbReference type="Proteomes" id="UP000541109"/>
    </source>
</evidence>
<dbReference type="PANTHER" id="PTHR42834">
    <property type="entry name" value="ENDONUCLEASE/EXONUCLEASE/PHOSPHATASE FAMILY PROTEIN (AFU_ORTHOLOGUE AFUA_3G09210)"/>
    <property type="match status" value="1"/>
</dbReference>